<dbReference type="GO" id="GO:0035805">
    <property type="term" value="C:egg coat"/>
    <property type="evidence" value="ECO:0007669"/>
    <property type="project" value="UniProtKB-SubCell"/>
</dbReference>
<name>A0A3P9KA01_ORYLA</name>
<keyword evidence="7" id="KW-0472">Membrane</keyword>
<dbReference type="GO" id="GO:0005886">
    <property type="term" value="C:plasma membrane"/>
    <property type="evidence" value="ECO:0007669"/>
    <property type="project" value="UniProtKB-SubCell"/>
</dbReference>
<sequence length="1144" mass="126146">MHLKQNAHRLGALLLFVCTFTCWCDSFLSPPETLRRLQPGAAAEAGVHAPPPPPPLPRGGLEETANTSSGEPGQKLKLKLVSSVRSSFFRNRYRRRHTEGEWLFAAQTPPTQNCSAGFVSHVVPGRFSIMSGQLEQPFQQRGYQADSAGKPRGGQARVRGQRPGSSEESWLRLQPVVECGEEAMTLTVRRRRAVQLSLDRANESSVALFQLPPHCGYAVQTNWRDLSLMAQYDACHMRLEEDRYVLPLLWKGTPIKVSCPVSQLKLLAVGPSSLCCSPYGMTIRVEEMLNEEEPSINVRGEWTPLVLLAEQCDYTLDKEDGEIVIAVPFLTCGITIKDGKYTLSLQTGQRIYTLACPVSPPEGLLFTHQPLADGPPHFSRRAAKPLLESLRPMPWIQPFYLAPPYYPHPTFHSNAPPSLPSVPSDLNQEHYPHQIFPEEAYEPFRSNRPFLSGDYVRDLTQKLPDEKQKPEAPVFDSNKPSAPVGGFPYQVQVQTSDSPSHDFSPYYHFYHHPKIPLPGSQDTSSGLESSTNPHGFKYPVVSDVQQFSDTSQQISLPKVPPHPDTVPMKSIPHSPYSSHFPHYYLFNYPPTARGEARRLGLLNPHLITKANMSHFHTYSAYDKSSINAYIKQADADQTEAFSNTKPDLDERRSSSVTPAAQPPVSHSYPPKTKLGAAPPPEQSSASSQGSGSRPDPYQYFYHPFYGYLIYPPAALSGSVTQGSTAAPKPLQQSSSFYKHPASSSPSFPLLLPYYHYYFNQPQVPKYTHEPHSSGSKDSSGSPFASSGNYGWIFSPASDGRFSSAPMAPHNALQRYYMAPHPFGQHSGGHTREKEYNLMREYLLGTNPFSPAVPLCAFGPVMDPDCTNPLSCCSHTFKDGTPEQYFVFAVPDSVVEPSLLSAAASSGHNASCSLQRLTSDLGFYIVPLDGCGVIKHMLGHTVVHLLDVHSMDSSKEGRAAEKSPVRMTVGCSSSPFTAGEVRFHLMDEPPVQTPPAPVTVLLRLATDESFTSFHPEARLPLSLVLSKPVYAELSLLDPSKPGMLLLVHSCLAYTLAPYLSWMLLYDGCPKQGISQLLPSPDSRHIKRMKITVFPSVAMGSSSHSAQRRLALLEDPEVYFLCTTEVCSAASGDCSVSCKTGPNSDR</sequence>
<feature type="compositionally biased region" description="Polar residues" evidence="11">
    <location>
        <begin position="718"/>
        <end position="736"/>
    </location>
</feature>
<evidence type="ECO:0000256" key="10">
    <source>
        <dbReference type="ARBA" id="ARBA00024183"/>
    </source>
</evidence>
<accession>A0A3P9KA01</accession>
<evidence type="ECO:0000256" key="8">
    <source>
        <dbReference type="ARBA" id="ARBA00023157"/>
    </source>
</evidence>
<evidence type="ECO:0000256" key="12">
    <source>
        <dbReference type="SAM" id="SignalP"/>
    </source>
</evidence>
<dbReference type="SMART" id="SM00241">
    <property type="entry name" value="ZP"/>
    <property type="match status" value="1"/>
</dbReference>
<feature type="region of interest" description="Disordered" evidence="11">
    <location>
        <begin position="139"/>
        <end position="167"/>
    </location>
</feature>
<dbReference type="GO" id="GO:0007338">
    <property type="term" value="P:single fertilization"/>
    <property type="evidence" value="ECO:0007669"/>
    <property type="project" value="UniProtKB-KW"/>
</dbReference>
<dbReference type="PANTHER" id="PTHR23343">
    <property type="entry name" value="ZONA PELLUCIDA SPERM-BINDING PROTEIN"/>
    <property type="match status" value="1"/>
</dbReference>
<feature type="region of interest" description="Disordered" evidence="11">
    <location>
        <begin position="643"/>
        <end position="693"/>
    </location>
</feature>
<reference key="1">
    <citation type="journal article" date="2007" name="Nature">
        <title>The medaka draft genome and insights into vertebrate genome evolution.</title>
        <authorList>
            <person name="Kasahara M."/>
            <person name="Naruse K."/>
            <person name="Sasaki S."/>
            <person name="Nakatani Y."/>
            <person name="Qu W."/>
            <person name="Ahsan B."/>
            <person name="Yamada T."/>
            <person name="Nagayasu Y."/>
            <person name="Doi K."/>
            <person name="Kasai Y."/>
            <person name="Jindo T."/>
            <person name="Kobayashi D."/>
            <person name="Shimada A."/>
            <person name="Toyoda A."/>
            <person name="Kuroki Y."/>
            <person name="Fujiyama A."/>
            <person name="Sasaki T."/>
            <person name="Shimizu A."/>
            <person name="Asakawa S."/>
            <person name="Shimizu N."/>
            <person name="Hashimoto S."/>
            <person name="Yang J."/>
            <person name="Lee Y."/>
            <person name="Matsushima K."/>
            <person name="Sugano S."/>
            <person name="Sakaizumi M."/>
            <person name="Narita T."/>
            <person name="Ohishi K."/>
            <person name="Haga S."/>
            <person name="Ohta F."/>
            <person name="Nomoto H."/>
            <person name="Nogata K."/>
            <person name="Morishita T."/>
            <person name="Endo T."/>
            <person name="Shin-I T."/>
            <person name="Takeda H."/>
            <person name="Morishita S."/>
            <person name="Kohara Y."/>
        </authorList>
    </citation>
    <scope>NUCLEOTIDE SEQUENCE [LARGE SCALE GENOMIC DNA]</scope>
    <source>
        <strain>Hd-rR</strain>
    </source>
</reference>
<feature type="region of interest" description="Disordered" evidence="11">
    <location>
        <begin position="40"/>
        <end position="75"/>
    </location>
</feature>
<keyword evidence="5" id="KW-0812">Transmembrane</keyword>
<protein>
    <recommendedName>
        <fullName evidence="13">ZP domain-containing protein</fullName>
    </recommendedName>
</protein>
<feature type="compositionally biased region" description="Low complexity" evidence="11">
    <location>
        <begin position="682"/>
        <end position="692"/>
    </location>
</feature>
<feature type="region of interest" description="Disordered" evidence="11">
    <location>
        <begin position="718"/>
        <end position="737"/>
    </location>
</feature>
<dbReference type="Gene3D" id="2.60.40.4100">
    <property type="entry name" value="Zona pellucida, ZP-C domain"/>
    <property type="match status" value="1"/>
</dbReference>
<organism evidence="14 15">
    <name type="scientific">Oryzias latipes</name>
    <name type="common">Japanese rice fish</name>
    <name type="synonym">Japanese killifish</name>
    <dbReference type="NCBI Taxonomy" id="8090"/>
    <lineage>
        <taxon>Eukaryota</taxon>
        <taxon>Metazoa</taxon>
        <taxon>Chordata</taxon>
        <taxon>Craniata</taxon>
        <taxon>Vertebrata</taxon>
        <taxon>Euteleostomi</taxon>
        <taxon>Actinopterygii</taxon>
        <taxon>Neopterygii</taxon>
        <taxon>Teleostei</taxon>
        <taxon>Neoteleostei</taxon>
        <taxon>Acanthomorphata</taxon>
        <taxon>Ovalentaria</taxon>
        <taxon>Atherinomorphae</taxon>
        <taxon>Beloniformes</taxon>
        <taxon>Adrianichthyidae</taxon>
        <taxon>Oryziinae</taxon>
        <taxon>Oryzias</taxon>
    </lineage>
</organism>
<keyword evidence="3" id="KW-0272">Extracellular matrix</keyword>
<evidence type="ECO:0000313" key="15">
    <source>
        <dbReference type="Proteomes" id="UP000265180"/>
    </source>
</evidence>
<proteinExistence type="predicted"/>
<dbReference type="Proteomes" id="UP000265180">
    <property type="component" value="Chromosome 8"/>
</dbReference>
<dbReference type="InterPro" id="IPR001507">
    <property type="entry name" value="ZP_dom"/>
</dbReference>
<dbReference type="Ensembl" id="ENSORLT00020006850.1">
    <property type="protein sequence ID" value="ENSORLP00020005101.1"/>
    <property type="gene ID" value="ENSORLG00020005895.1"/>
</dbReference>
<dbReference type="InterPro" id="IPR051148">
    <property type="entry name" value="Zona_Pellucida_Domain_gp"/>
</dbReference>
<keyword evidence="12" id="KW-0732">Signal</keyword>
<keyword evidence="6" id="KW-1133">Transmembrane helix</keyword>
<dbReference type="InterPro" id="IPR042235">
    <property type="entry name" value="ZP-C_dom"/>
</dbReference>
<feature type="domain" description="ZP" evidence="13">
    <location>
        <begin position="870"/>
        <end position="1139"/>
    </location>
</feature>
<evidence type="ECO:0000256" key="3">
    <source>
        <dbReference type="ARBA" id="ARBA00022530"/>
    </source>
</evidence>
<evidence type="ECO:0000256" key="6">
    <source>
        <dbReference type="ARBA" id="ARBA00022989"/>
    </source>
</evidence>
<evidence type="ECO:0000313" key="14">
    <source>
        <dbReference type="Ensembl" id="ENSORLP00020005101.1"/>
    </source>
</evidence>
<feature type="chain" id="PRO_5018103040" description="ZP domain-containing protein" evidence="12">
    <location>
        <begin position="25"/>
        <end position="1144"/>
    </location>
</feature>
<keyword evidence="3" id="KW-0964">Secreted</keyword>
<dbReference type="AlphaFoldDB" id="A0A3P9KA01"/>
<evidence type="ECO:0000256" key="7">
    <source>
        <dbReference type="ARBA" id="ARBA00023136"/>
    </source>
</evidence>
<keyword evidence="9" id="KW-0278">Fertilization</keyword>
<feature type="signal peptide" evidence="12">
    <location>
        <begin position="1"/>
        <end position="24"/>
    </location>
</feature>
<keyword evidence="2" id="KW-1003">Cell membrane</keyword>
<evidence type="ECO:0000256" key="9">
    <source>
        <dbReference type="ARBA" id="ARBA00023279"/>
    </source>
</evidence>
<evidence type="ECO:0000256" key="11">
    <source>
        <dbReference type="SAM" id="MobiDB-lite"/>
    </source>
</evidence>
<reference evidence="14 15" key="2">
    <citation type="submission" date="2017-04" db="EMBL/GenBank/DDBJ databases">
        <title>CpG methylation of centromeres and impact of large insertions on vertebrate speciation.</title>
        <authorList>
            <person name="Ichikawa K."/>
            <person name="Yoshimura J."/>
            <person name="Morishita S."/>
        </authorList>
    </citation>
    <scope>NUCLEOTIDE SEQUENCE</scope>
    <source>
        <strain evidence="14 15">HNI</strain>
    </source>
</reference>
<evidence type="ECO:0000256" key="2">
    <source>
        <dbReference type="ARBA" id="ARBA00022475"/>
    </source>
</evidence>
<keyword evidence="4" id="KW-0165">Cleavage on pair of basic residues</keyword>
<reference evidence="14" key="3">
    <citation type="submission" date="2025-08" db="UniProtKB">
        <authorList>
            <consortium name="Ensembl"/>
        </authorList>
    </citation>
    <scope>IDENTIFICATION</scope>
    <source>
        <strain evidence="14">HNI</strain>
    </source>
</reference>
<comment type="subcellular location">
    <subcellularLocation>
        <location evidence="1">Cell membrane</location>
        <topology evidence="1">Single-pass type I membrane protein</topology>
    </subcellularLocation>
    <subcellularLocation>
        <location evidence="10">Zona pellucida</location>
    </subcellularLocation>
</comment>
<dbReference type="InterPro" id="IPR055355">
    <property type="entry name" value="ZP-C"/>
</dbReference>
<dbReference type="PANTHER" id="PTHR23343:SF117">
    <property type="entry name" value="ZONA PELLUCIDA SPERM-BINDING PROTEIN 4-LIKE ISOFORM X1"/>
    <property type="match status" value="1"/>
</dbReference>
<keyword evidence="8" id="KW-1015">Disulfide bond</keyword>
<dbReference type="Pfam" id="PF00100">
    <property type="entry name" value="Zona_pellucida"/>
    <property type="match status" value="1"/>
</dbReference>
<evidence type="ECO:0000256" key="1">
    <source>
        <dbReference type="ARBA" id="ARBA00004251"/>
    </source>
</evidence>
<evidence type="ECO:0000256" key="5">
    <source>
        <dbReference type="ARBA" id="ARBA00022692"/>
    </source>
</evidence>
<reference evidence="14" key="4">
    <citation type="submission" date="2025-09" db="UniProtKB">
        <authorList>
            <consortium name="Ensembl"/>
        </authorList>
    </citation>
    <scope>IDENTIFICATION</scope>
    <source>
        <strain evidence="14">HNI</strain>
    </source>
</reference>
<dbReference type="PROSITE" id="PS51034">
    <property type="entry name" value="ZP_2"/>
    <property type="match status" value="1"/>
</dbReference>
<evidence type="ECO:0000259" key="13">
    <source>
        <dbReference type="PROSITE" id="PS51034"/>
    </source>
</evidence>
<evidence type="ECO:0000256" key="4">
    <source>
        <dbReference type="ARBA" id="ARBA00022685"/>
    </source>
</evidence>